<dbReference type="InterPro" id="IPR046346">
    <property type="entry name" value="Aminoacid_DH-like_N_sf"/>
</dbReference>
<comment type="subunit">
    <text evidence="8">Homodimer.</text>
</comment>
<dbReference type="PATRIC" id="fig|118101.4.peg.488"/>
<feature type="transmembrane region" description="Helical" evidence="9">
    <location>
        <begin position="127"/>
        <end position="153"/>
    </location>
</feature>
<keyword evidence="5 8" id="KW-0560">Oxidoreductase</keyword>
<dbReference type="Pfam" id="PF01488">
    <property type="entry name" value="Shikimate_DH"/>
    <property type="match status" value="1"/>
</dbReference>
<dbReference type="InterPro" id="IPR013708">
    <property type="entry name" value="Shikimate_DH-bd_N"/>
</dbReference>
<dbReference type="NCBIfam" id="TIGR00507">
    <property type="entry name" value="aroE"/>
    <property type="match status" value="1"/>
</dbReference>
<organism evidence="13 14">
    <name type="scientific">Buchnera aphidicola subsp. Diuraphis noxia</name>
    <dbReference type="NCBI Taxonomy" id="118101"/>
    <lineage>
        <taxon>Bacteria</taxon>
        <taxon>Pseudomonadati</taxon>
        <taxon>Pseudomonadota</taxon>
        <taxon>Gammaproteobacteria</taxon>
        <taxon>Enterobacterales</taxon>
        <taxon>Erwiniaceae</taxon>
        <taxon>Buchnera</taxon>
    </lineage>
</organism>
<evidence type="ECO:0000259" key="10">
    <source>
        <dbReference type="Pfam" id="PF01488"/>
    </source>
</evidence>
<keyword evidence="4 8" id="KW-0521">NADP</keyword>
<keyword evidence="3 8" id="KW-0028">Amino-acid biosynthesis</keyword>
<feature type="binding site" evidence="8">
    <location>
        <position position="82"/>
    </location>
    <ligand>
        <name>NADP(+)</name>
        <dbReference type="ChEBI" id="CHEBI:58349"/>
    </ligand>
</feature>
<dbReference type="FunFam" id="3.40.50.10860:FF:000006">
    <property type="entry name" value="Shikimate dehydrogenase (NADP(+))"/>
    <property type="match status" value="1"/>
</dbReference>
<comment type="similarity">
    <text evidence="8">Belongs to the shikimate dehydrogenase family.</text>
</comment>
<dbReference type="GO" id="GO:0050661">
    <property type="term" value="F:NADP binding"/>
    <property type="evidence" value="ECO:0007669"/>
    <property type="project" value="InterPro"/>
</dbReference>
<dbReference type="GO" id="GO:0009073">
    <property type="term" value="P:aromatic amino acid family biosynthetic process"/>
    <property type="evidence" value="ECO:0007669"/>
    <property type="project" value="UniProtKB-KW"/>
</dbReference>
<feature type="domain" description="Quinate/shikimate 5-dehydrogenase/glutamyl-tRNA reductase" evidence="10">
    <location>
        <begin position="123"/>
        <end position="195"/>
    </location>
</feature>
<feature type="binding site" evidence="8">
    <location>
        <begin position="19"/>
        <end position="21"/>
    </location>
    <ligand>
        <name>shikimate</name>
        <dbReference type="ChEBI" id="CHEBI:36208"/>
    </ligand>
</feature>
<reference evidence="13 14" key="1">
    <citation type="submission" date="2015-11" db="EMBL/GenBank/DDBJ databases">
        <title>The complete genome of Buchnera aphidicola from Diuraphis noxia biotype SAM.</title>
        <authorList>
            <person name="Burger N.F.V."/>
            <person name="Oberholster A.-M."/>
        </authorList>
    </citation>
    <scope>NUCLEOTIDE SEQUENCE [LARGE SCALE GENOMIC DNA]</scope>
    <source>
        <strain evidence="13">SAM</strain>
    </source>
</reference>
<dbReference type="EC" id="1.1.1.25" evidence="2 8"/>
<dbReference type="GO" id="GO:0005829">
    <property type="term" value="C:cytosol"/>
    <property type="evidence" value="ECO:0007669"/>
    <property type="project" value="TreeGrafter"/>
</dbReference>
<sequence>MFKDKNFNYAVFGNPIDHSKSPAIHNFFSNQTGVFHTYGSINVPLNKFSSIILDFFKHNGKGANITAPFKQEAYCISHELTERAKIAQSVNTLKKTDKGYILGDNTDGIGLLSDLIRLDFIKKKYSVLILGAGGAARGILFPLLSFGCSIFIMNRTLSNTKKLIKQFNRYGKINIFNKDILKYKIFDLIINATSQSLEEENSIIDLSLISSNTCIYDMNYKKNKKSFLNTFVHVKSTKFSNGIGMLVFQAAHSFELWHNVFPETDKIINILKAE</sequence>
<keyword evidence="9" id="KW-0472">Membrane</keyword>
<dbReference type="CDD" id="cd01065">
    <property type="entry name" value="NAD_bind_Shikimate_DH"/>
    <property type="match status" value="1"/>
</dbReference>
<dbReference type="STRING" id="118101.ATN01_02450"/>
<dbReference type="Gene3D" id="3.40.50.720">
    <property type="entry name" value="NAD(P)-binding Rossmann-like Domain"/>
    <property type="match status" value="1"/>
</dbReference>
<evidence type="ECO:0000256" key="7">
    <source>
        <dbReference type="ARBA" id="ARBA00049442"/>
    </source>
</evidence>
<evidence type="ECO:0000313" key="14">
    <source>
        <dbReference type="Proteomes" id="UP000093070"/>
    </source>
</evidence>
<keyword evidence="9" id="KW-1133">Transmembrane helix</keyword>
<keyword evidence="9" id="KW-0812">Transmembrane</keyword>
<feature type="binding site" evidence="8">
    <location>
        <position position="220"/>
    </location>
    <ligand>
        <name>shikimate</name>
        <dbReference type="ChEBI" id="CHEBI:36208"/>
    </ligand>
</feature>
<dbReference type="AlphaFoldDB" id="A0A1B2H978"/>
<dbReference type="Gene3D" id="3.40.50.10860">
    <property type="entry name" value="Leucine Dehydrogenase, chain A, domain 1"/>
    <property type="match status" value="1"/>
</dbReference>
<evidence type="ECO:0000259" key="12">
    <source>
        <dbReference type="Pfam" id="PF18317"/>
    </source>
</evidence>
<dbReference type="OrthoDB" id="9776868at2"/>
<dbReference type="InterPro" id="IPR036291">
    <property type="entry name" value="NAD(P)-bd_dom_sf"/>
</dbReference>
<name>A0A1B2H978_BUCDN</name>
<feature type="binding site" evidence="8">
    <location>
        <position position="218"/>
    </location>
    <ligand>
        <name>NADP(+)</name>
        <dbReference type="ChEBI" id="CHEBI:58349"/>
    </ligand>
</feature>
<dbReference type="NCBIfam" id="NF001310">
    <property type="entry name" value="PRK00258.1-2"/>
    <property type="match status" value="1"/>
</dbReference>
<gene>
    <name evidence="8" type="primary">aroE</name>
    <name evidence="13" type="ORF">ATN01_02450</name>
</gene>
<dbReference type="SUPFAM" id="SSF53223">
    <property type="entry name" value="Aminoacid dehydrogenase-like, N-terminal domain"/>
    <property type="match status" value="1"/>
</dbReference>
<dbReference type="SUPFAM" id="SSF51735">
    <property type="entry name" value="NAD(P)-binding Rossmann-fold domains"/>
    <property type="match status" value="1"/>
</dbReference>
<dbReference type="PANTHER" id="PTHR21089:SF1">
    <property type="entry name" value="BIFUNCTIONAL 3-DEHYDROQUINATE DEHYDRATASE_SHIKIMATE DEHYDROGENASE, CHLOROPLASTIC"/>
    <property type="match status" value="1"/>
</dbReference>
<accession>A0A1B2H978</accession>
<evidence type="ECO:0000256" key="9">
    <source>
        <dbReference type="SAM" id="Phobius"/>
    </source>
</evidence>
<evidence type="ECO:0000259" key="11">
    <source>
        <dbReference type="Pfam" id="PF08501"/>
    </source>
</evidence>
<evidence type="ECO:0000256" key="8">
    <source>
        <dbReference type="HAMAP-Rule" id="MF_00222"/>
    </source>
</evidence>
<feature type="binding site" evidence="8">
    <location>
        <position position="107"/>
    </location>
    <ligand>
        <name>shikimate</name>
        <dbReference type="ChEBI" id="CHEBI:36208"/>
    </ligand>
</feature>
<dbReference type="PANTHER" id="PTHR21089">
    <property type="entry name" value="SHIKIMATE DEHYDROGENASE"/>
    <property type="match status" value="1"/>
</dbReference>
<dbReference type="RefSeq" id="WP_075433499.1">
    <property type="nucleotide sequence ID" value="NZ_CP013259.1"/>
</dbReference>
<dbReference type="GO" id="GO:0019632">
    <property type="term" value="P:shikimate metabolic process"/>
    <property type="evidence" value="ECO:0007669"/>
    <property type="project" value="InterPro"/>
</dbReference>
<feature type="domain" description="SDH C-terminal" evidence="12">
    <location>
        <begin position="242"/>
        <end position="268"/>
    </location>
</feature>
<dbReference type="GO" id="GO:0004764">
    <property type="term" value="F:shikimate 3-dehydrogenase (NADP+) activity"/>
    <property type="evidence" value="ECO:0007669"/>
    <property type="project" value="UniProtKB-UniRule"/>
</dbReference>
<dbReference type="GO" id="GO:0008652">
    <property type="term" value="P:amino acid biosynthetic process"/>
    <property type="evidence" value="ECO:0007669"/>
    <property type="project" value="UniProtKB-KW"/>
</dbReference>
<dbReference type="InterPro" id="IPR006151">
    <property type="entry name" value="Shikm_DH/Glu-tRNA_Rdtase"/>
</dbReference>
<comment type="pathway">
    <text evidence="1 8">Metabolic intermediate biosynthesis; chorismate biosynthesis; chorismate from D-erythrose 4-phosphate and phosphoenolpyruvate: step 4/7.</text>
</comment>
<evidence type="ECO:0000256" key="4">
    <source>
        <dbReference type="ARBA" id="ARBA00022857"/>
    </source>
</evidence>
<evidence type="ECO:0000313" key="13">
    <source>
        <dbReference type="EMBL" id="ANZ22678.1"/>
    </source>
</evidence>
<proteinExistence type="inferred from homology"/>
<feature type="binding site" evidence="8">
    <location>
        <position position="91"/>
    </location>
    <ligand>
        <name>shikimate</name>
        <dbReference type="ChEBI" id="CHEBI:36208"/>
    </ligand>
</feature>
<evidence type="ECO:0000256" key="3">
    <source>
        <dbReference type="ARBA" id="ARBA00022605"/>
    </source>
</evidence>
<keyword evidence="6 8" id="KW-0057">Aromatic amino acid biosynthesis</keyword>
<comment type="catalytic activity">
    <reaction evidence="7 8">
        <text>shikimate + NADP(+) = 3-dehydroshikimate + NADPH + H(+)</text>
        <dbReference type="Rhea" id="RHEA:17737"/>
        <dbReference type="ChEBI" id="CHEBI:15378"/>
        <dbReference type="ChEBI" id="CHEBI:16630"/>
        <dbReference type="ChEBI" id="CHEBI:36208"/>
        <dbReference type="ChEBI" id="CHEBI:57783"/>
        <dbReference type="ChEBI" id="CHEBI:58349"/>
        <dbReference type="EC" id="1.1.1.25"/>
    </reaction>
</comment>
<feature type="binding site" evidence="8">
    <location>
        <position position="242"/>
    </location>
    <ligand>
        <name>NADP(+)</name>
        <dbReference type="ChEBI" id="CHEBI:58349"/>
    </ligand>
</feature>
<dbReference type="GO" id="GO:0009423">
    <property type="term" value="P:chorismate biosynthetic process"/>
    <property type="evidence" value="ECO:0007669"/>
    <property type="project" value="UniProtKB-UniRule"/>
</dbReference>
<evidence type="ECO:0000256" key="6">
    <source>
        <dbReference type="ARBA" id="ARBA00023141"/>
    </source>
</evidence>
<dbReference type="Pfam" id="PF08501">
    <property type="entry name" value="Shikimate_dh_N"/>
    <property type="match status" value="1"/>
</dbReference>
<feature type="domain" description="Shikimate dehydrogenase substrate binding N-terminal" evidence="11">
    <location>
        <begin position="11"/>
        <end position="93"/>
    </location>
</feature>
<dbReference type="EMBL" id="CP013259">
    <property type="protein sequence ID" value="ANZ22678.1"/>
    <property type="molecule type" value="Genomic_DNA"/>
</dbReference>
<dbReference type="HAMAP" id="MF_00222">
    <property type="entry name" value="Shikimate_DH_AroE"/>
    <property type="match status" value="1"/>
</dbReference>
<evidence type="ECO:0000256" key="2">
    <source>
        <dbReference type="ARBA" id="ARBA00012962"/>
    </source>
</evidence>
<dbReference type="UniPathway" id="UPA00053">
    <property type="reaction ID" value="UER00087"/>
</dbReference>
<dbReference type="Pfam" id="PF18317">
    <property type="entry name" value="SDH_C"/>
    <property type="match status" value="1"/>
</dbReference>
<feature type="binding site" evidence="8">
    <location>
        <position position="66"/>
    </location>
    <ligand>
        <name>shikimate</name>
        <dbReference type="ChEBI" id="CHEBI:36208"/>
    </ligand>
</feature>
<feature type="binding site" evidence="8">
    <location>
        <position position="249"/>
    </location>
    <ligand>
        <name>shikimate</name>
        <dbReference type="ChEBI" id="CHEBI:36208"/>
    </ligand>
</feature>
<dbReference type="Proteomes" id="UP000093070">
    <property type="component" value="Chromosome"/>
</dbReference>
<dbReference type="InterPro" id="IPR041121">
    <property type="entry name" value="SDH_C"/>
</dbReference>
<comment type="function">
    <text evidence="8">Involved in the biosynthesis of the chorismate, which leads to the biosynthesis of aromatic amino acids. Catalyzes the reversible NADPH linked reduction of 3-dehydroshikimate (DHSA) to yield shikimate (SA).</text>
</comment>
<protein>
    <recommendedName>
        <fullName evidence="2 8">Shikimate dehydrogenase (NADP(+))</fullName>
        <shortName evidence="8">SDH</shortName>
        <ecNumber evidence="2 8">1.1.1.25</ecNumber>
    </recommendedName>
</protein>
<feature type="active site" description="Proton acceptor" evidence="8">
    <location>
        <position position="70"/>
    </location>
</feature>
<evidence type="ECO:0000256" key="5">
    <source>
        <dbReference type="ARBA" id="ARBA00023002"/>
    </source>
</evidence>
<feature type="binding site" evidence="8">
    <location>
        <begin position="131"/>
        <end position="135"/>
    </location>
    <ligand>
        <name>NADP(+)</name>
        <dbReference type="ChEBI" id="CHEBI:58349"/>
    </ligand>
</feature>
<dbReference type="InterPro" id="IPR011342">
    <property type="entry name" value="Shikimate_DH"/>
</dbReference>
<comment type="caution">
    <text evidence="8">Lacks conserved residue(s) required for the propagation of feature annotation.</text>
</comment>
<evidence type="ECO:0000256" key="1">
    <source>
        <dbReference type="ARBA" id="ARBA00004871"/>
    </source>
</evidence>
<dbReference type="InterPro" id="IPR022893">
    <property type="entry name" value="Shikimate_DH_fam"/>
</dbReference>